<keyword evidence="3" id="KW-0050">Antiport</keyword>
<keyword evidence="4" id="KW-0106">Calcium</keyword>
<dbReference type="Pfam" id="PF01699">
    <property type="entry name" value="Na_Ca_ex"/>
    <property type="match status" value="2"/>
</dbReference>
<evidence type="ECO:0000256" key="5">
    <source>
        <dbReference type="ARBA" id="ARBA00022692"/>
    </source>
</evidence>
<accession>A0ABR1B5F1</accession>
<keyword evidence="5 8" id="KW-0812">Transmembrane</keyword>
<feature type="transmembrane region" description="Helical" evidence="8">
    <location>
        <begin position="326"/>
        <end position="346"/>
    </location>
</feature>
<evidence type="ECO:0000256" key="7">
    <source>
        <dbReference type="ARBA" id="ARBA00023136"/>
    </source>
</evidence>
<evidence type="ECO:0000256" key="8">
    <source>
        <dbReference type="SAM" id="Phobius"/>
    </source>
</evidence>
<evidence type="ECO:0000256" key="3">
    <source>
        <dbReference type="ARBA" id="ARBA00022449"/>
    </source>
</evidence>
<feature type="transmembrane region" description="Helical" evidence="8">
    <location>
        <begin position="358"/>
        <end position="381"/>
    </location>
</feature>
<comment type="similarity">
    <text evidence="2">Belongs to the Ca(2+):cation antiporter (CaCA) (TC 2.A.19) family. SLC24A subfamily.</text>
</comment>
<feature type="transmembrane region" description="Helical" evidence="8">
    <location>
        <begin position="426"/>
        <end position="445"/>
    </location>
</feature>
<keyword evidence="6 8" id="KW-1133">Transmembrane helix</keyword>
<evidence type="ECO:0000259" key="9">
    <source>
        <dbReference type="Pfam" id="PF01699"/>
    </source>
</evidence>
<evidence type="ECO:0000256" key="4">
    <source>
        <dbReference type="ARBA" id="ARBA00022568"/>
    </source>
</evidence>
<gene>
    <name evidence="10" type="ORF">RUM44_000167</name>
</gene>
<feature type="transmembrane region" description="Helical" evidence="8">
    <location>
        <begin position="466"/>
        <end position="487"/>
    </location>
</feature>
<comment type="subcellular location">
    <subcellularLocation>
        <location evidence="1">Membrane</location>
        <topology evidence="1">Multi-pass membrane protein</topology>
    </subcellularLocation>
</comment>
<keyword evidence="11" id="KW-1185">Reference proteome</keyword>
<feature type="domain" description="Sodium/calcium exchanger membrane region" evidence="9">
    <location>
        <begin position="359"/>
        <end position="485"/>
    </location>
</feature>
<proteinExistence type="inferred from homology"/>
<dbReference type="PANTHER" id="PTHR10846:SF73">
    <property type="entry name" value="SODIUM_CALCIUM EXCHANGER MEMBRANE REGION DOMAIN-CONTAINING PROTEIN"/>
    <property type="match status" value="1"/>
</dbReference>
<feature type="domain" description="Sodium/calcium exchanger membrane region" evidence="9">
    <location>
        <begin position="108"/>
        <end position="248"/>
    </location>
</feature>
<dbReference type="Gene3D" id="1.20.1420.30">
    <property type="entry name" value="NCX, central ion-binding region"/>
    <property type="match status" value="2"/>
</dbReference>
<keyword evidence="4" id="KW-0813">Transport</keyword>
<dbReference type="InterPro" id="IPR044880">
    <property type="entry name" value="NCX_ion-bd_dom_sf"/>
</dbReference>
<evidence type="ECO:0000313" key="10">
    <source>
        <dbReference type="EMBL" id="KAK6634920.1"/>
    </source>
</evidence>
<evidence type="ECO:0000313" key="11">
    <source>
        <dbReference type="Proteomes" id="UP001359485"/>
    </source>
</evidence>
<feature type="transmembrane region" description="Helical" evidence="8">
    <location>
        <begin position="393"/>
        <end position="414"/>
    </location>
</feature>
<sequence>MLYLHRAWHGNFDRCHHLLSVQEESQSAQHNREILKADQDLLARCKIKPCPSWVKRQALNSRVVSRVLLSVSDVTGENCTKPAFEEFPGDVFTLEERRNGAILLHFLLACYSFVLLAFVCDDYFVPSIRTLCERLNLSADVAGATFMATATSAPELFVNIVGTFVTKGDLGIGTIVGSAVFNILAVPACCGLLGGKSIKMDSWPLTRDCFVYGVTVTLLIVFLRNDYIDWSESLALVVLYIIYLIVLYYNDSLSSFVKRLVRKRKMYKKVNYKNEKTALLQFRNATASEWSLKVQVEEATPPQGYDTYLTWTQSDAEALQTVPEGFWSTCFFVISWPISFILFLTIPDCRQEKKQRLWPVTFLMCMVWIAGTSYVVSWLITTMGHTLAIPDSVMGLTFLAAGMSVPEATTSVIVTNQGHGEMGISSSIGSNTFDVLLCLGLPWLIKSTFLPNEPGHHVVKINSQGLGYTAISLLMTLAILYVSFVLNRSNLDALFYVVLVNSCSALLEKFVSRSRPVVFQPIVKRNIISHKLRFNRDKYRFGNQAIVARLQYDKTYSTCQAVTVSVELQTSTENM</sequence>
<organism evidence="10 11">
    <name type="scientific">Polyplax serrata</name>
    <name type="common">Common mouse louse</name>
    <dbReference type="NCBI Taxonomy" id="468196"/>
    <lineage>
        <taxon>Eukaryota</taxon>
        <taxon>Metazoa</taxon>
        <taxon>Ecdysozoa</taxon>
        <taxon>Arthropoda</taxon>
        <taxon>Hexapoda</taxon>
        <taxon>Insecta</taxon>
        <taxon>Pterygota</taxon>
        <taxon>Neoptera</taxon>
        <taxon>Paraneoptera</taxon>
        <taxon>Psocodea</taxon>
        <taxon>Troctomorpha</taxon>
        <taxon>Phthiraptera</taxon>
        <taxon>Anoplura</taxon>
        <taxon>Polyplacidae</taxon>
        <taxon>Polyplax</taxon>
    </lineage>
</organism>
<dbReference type="NCBIfam" id="TIGR00367">
    <property type="entry name" value="calcium/sodium antiporter"/>
    <property type="match status" value="1"/>
</dbReference>
<feature type="transmembrane region" description="Helical" evidence="8">
    <location>
        <begin position="235"/>
        <end position="257"/>
    </location>
</feature>
<protein>
    <recommendedName>
        <fullName evidence="9">Sodium/calcium exchanger membrane region domain-containing protein</fullName>
    </recommendedName>
</protein>
<keyword evidence="7 8" id="KW-0472">Membrane</keyword>
<reference evidence="10 11" key="1">
    <citation type="submission" date="2023-09" db="EMBL/GenBank/DDBJ databases">
        <title>Genomes of two closely related lineages of the louse Polyplax serrata with different host specificities.</title>
        <authorList>
            <person name="Martinu J."/>
            <person name="Tarabai H."/>
            <person name="Stefka J."/>
            <person name="Hypsa V."/>
        </authorList>
    </citation>
    <scope>NUCLEOTIDE SEQUENCE [LARGE SCALE GENOMIC DNA]</scope>
    <source>
        <strain evidence="10">98ZLc_SE</strain>
    </source>
</reference>
<feature type="transmembrane region" description="Helical" evidence="8">
    <location>
        <begin position="170"/>
        <end position="193"/>
    </location>
</feature>
<dbReference type="PANTHER" id="PTHR10846">
    <property type="entry name" value="SODIUM/POTASSIUM/CALCIUM EXCHANGER"/>
    <property type="match status" value="1"/>
</dbReference>
<dbReference type="Proteomes" id="UP001359485">
    <property type="component" value="Unassembled WGS sequence"/>
</dbReference>
<feature type="transmembrane region" description="Helical" evidence="8">
    <location>
        <begin position="205"/>
        <end position="223"/>
    </location>
</feature>
<dbReference type="InterPro" id="IPR004481">
    <property type="entry name" value="K/Na/Ca-exchanger"/>
</dbReference>
<evidence type="ECO:0000256" key="1">
    <source>
        <dbReference type="ARBA" id="ARBA00004141"/>
    </source>
</evidence>
<feature type="transmembrane region" description="Helical" evidence="8">
    <location>
        <begin position="101"/>
        <end position="119"/>
    </location>
</feature>
<evidence type="ECO:0000256" key="6">
    <source>
        <dbReference type="ARBA" id="ARBA00022989"/>
    </source>
</evidence>
<keyword evidence="4" id="KW-0406">Ion transport</keyword>
<evidence type="ECO:0000256" key="2">
    <source>
        <dbReference type="ARBA" id="ARBA00005364"/>
    </source>
</evidence>
<name>A0ABR1B5F1_POLSC</name>
<dbReference type="InterPro" id="IPR004837">
    <property type="entry name" value="NaCa_Exmemb"/>
</dbReference>
<keyword evidence="4" id="KW-0109">Calcium transport</keyword>
<comment type="caution">
    <text evidence="10">The sequence shown here is derived from an EMBL/GenBank/DDBJ whole genome shotgun (WGS) entry which is preliminary data.</text>
</comment>
<dbReference type="EMBL" id="JAWJWF010000003">
    <property type="protein sequence ID" value="KAK6634920.1"/>
    <property type="molecule type" value="Genomic_DNA"/>
</dbReference>